<dbReference type="Proteomes" id="UP001207468">
    <property type="component" value="Unassembled WGS sequence"/>
</dbReference>
<evidence type="ECO:0000313" key="2">
    <source>
        <dbReference type="Proteomes" id="UP001207468"/>
    </source>
</evidence>
<comment type="caution">
    <text evidence="1">The sequence shown here is derived from an EMBL/GenBank/DDBJ whole genome shotgun (WGS) entry which is preliminary data.</text>
</comment>
<dbReference type="EMBL" id="JAGFNK010000247">
    <property type="protein sequence ID" value="KAI9455660.1"/>
    <property type="molecule type" value="Genomic_DNA"/>
</dbReference>
<sequence>MNPRPYFVPSTASASEILTNVAIQDLLENEDAGFYELSCHPTSTSTLASVSDSWDSFDFLVPSAYEDHSGSDSDLDLEPVDVEEGPVSPDDSPQSESATESTGSTPTSRFPGLGHSSVPSSANINNTRRLFSPSVVVVALWNARPDSPPGGNDCDDEEVIMVPSASFPHPHRLATIIEEEEDPPSPESDDEDEDDTSDTETIRPSSVLGCPGLPVDMGMDQPAWRYWPKANFHVRLVRAFRLTAECQSRRANLARESICKLVSPSLVSKFWLWTLAELMDSLTLFGIGRSIAVFLFLFTGSTGVGWRHVILLLWERREVLVEVLACGPFGRERELAFLWAGRAAFGVSGIVACDQTLVLGRTCSWLSCHDGGRHSVGLGTSTVYLVCKYRARVGVSLGWFRPTILVMLLRGSASRSVVQG</sequence>
<organism evidence="1 2">
    <name type="scientific">Russula earlei</name>
    <dbReference type="NCBI Taxonomy" id="71964"/>
    <lineage>
        <taxon>Eukaryota</taxon>
        <taxon>Fungi</taxon>
        <taxon>Dikarya</taxon>
        <taxon>Basidiomycota</taxon>
        <taxon>Agaricomycotina</taxon>
        <taxon>Agaricomycetes</taxon>
        <taxon>Russulales</taxon>
        <taxon>Russulaceae</taxon>
        <taxon>Russula</taxon>
    </lineage>
</organism>
<keyword evidence="2" id="KW-1185">Reference proteome</keyword>
<proteinExistence type="predicted"/>
<gene>
    <name evidence="1" type="ORF">F5148DRAFT_388406</name>
</gene>
<name>A0ACC0U022_9AGAM</name>
<protein>
    <submittedName>
        <fullName evidence="1">Uncharacterized protein</fullName>
    </submittedName>
</protein>
<reference evidence="1" key="1">
    <citation type="submission" date="2021-03" db="EMBL/GenBank/DDBJ databases">
        <title>Evolutionary priming and transition to the ectomycorrhizal habit in an iconic lineage of mushroom-forming fungi: is preadaptation a requirement?</title>
        <authorList>
            <consortium name="DOE Joint Genome Institute"/>
            <person name="Looney B.P."/>
            <person name="Miyauchi S."/>
            <person name="Morin E."/>
            <person name="Drula E."/>
            <person name="Courty P.E."/>
            <person name="Chicoki N."/>
            <person name="Fauchery L."/>
            <person name="Kohler A."/>
            <person name="Kuo A."/>
            <person name="LaButti K."/>
            <person name="Pangilinan J."/>
            <person name="Lipzen A."/>
            <person name="Riley R."/>
            <person name="Andreopoulos W."/>
            <person name="He G."/>
            <person name="Johnson J."/>
            <person name="Barry K.W."/>
            <person name="Grigoriev I.V."/>
            <person name="Nagy L."/>
            <person name="Hibbett D."/>
            <person name="Henrissat B."/>
            <person name="Matheny P.B."/>
            <person name="Labbe J."/>
            <person name="Martin A.F."/>
        </authorList>
    </citation>
    <scope>NUCLEOTIDE SEQUENCE</scope>
    <source>
        <strain evidence="1">BPL698</strain>
    </source>
</reference>
<accession>A0ACC0U022</accession>
<evidence type="ECO:0000313" key="1">
    <source>
        <dbReference type="EMBL" id="KAI9455660.1"/>
    </source>
</evidence>